<dbReference type="EMBL" id="QKUF01000001">
    <property type="protein sequence ID" value="PZW36028.1"/>
    <property type="molecule type" value="Genomic_DNA"/>
</dbReference>
<comment type="caution">
    <text evidence="6">The sequence shown here is derived from an EMBL/GenBank/DDBJ whole genome shotgun (WGS) entry which is preliminary data.</text>
</comment>
<dbReference type="InterPro" id="IPR050771">
    <property type="entry name" value="Alpha-ketoacid_DH_E1_comp"/>
</dbReference>
<evidence type="ECO:0000256" key="2">
    <source>
        <dbReference type="ARBA" id="ARBA00023002"/>
    </source>
</evidence>
<dbReference type="EC" id="1.2.4.4" evidence="4"/>
<reference evidence="6 7" key="1">
    <citation type="submission" date="2018-06" db="EMBL/GenBank/DDBJ databases">
        <title>Genomic Encyclopedia of Archaeal and Bacterial Type Strains, Phase II (KMG-II): from individual species to whole genera.</title>
        <authorList>
            <person name="Goeker M."/>
        </authorList>
    </citation>
    <scope>NUCLEOTIDE SEQUENCE [LARGE SCALE GENOMIC DNA]</scope>
    <source>
        <strain evidence="6 7">ATCC BAA-1881</strain>
    </source>
</reference>
<comment type="function">
    <text evidence="4">The branched-chain alpha-keto dehydrogenase complex catalyzes the overall conversion of alpha-keto acids to acyl-CoA and CO(2). It contains multiple copies of three enzymatic components: branched-chain alpha-keto acid decarboxylase (E1), lipoamide acyltransferase (E2) and lipoamide dehydrogenase (E3).</text>
</comment>
<comment type="catalytic activity">
    <reaction evidence="4">
        <text>N(6)-[(R)-lipoyl]-L-lysyl-[protein] + 3-methyl-2-oxobutanoate + H(+) = N(6)-[(R)-S(8)-2-methylpropanoyldihydrolipoyl]-L-lysyl-[protein] + CO2</text>
        <dbReference type="Rhea" id="RHEA:13457"/>
        <dbReference type="Rhea" id="RHEA-COMP:10474"/>
        <dbReference type="Rhea" id="RHEA-COMP:10497"/>
        <dbReference type="ChEBI" id="CHEBI:11851"/>
        <dbReference type="ChEBI" id="CHEBI:15378"/>
        <dbReference type="ChEBI" id="CHEBI:16526"/>
        <dbReference type="ChEBI" id="CHEBI:83099"/>
        <dbReference type="ChEBI" id="CHEBI:83142"/>
        <dbReference type="EC" id="1.2.4.4"/>
    </reaction>
</comment>
<proteinExistence type="inferred from homology"/>
<keyword evidence="2 4" id="KW-0560">Oxidoreductase</keyword>
<dbReference type="GO" id="GO:0003863">
    <property type="term" value="F:branched-chain 2-oxo acid dehydrogenase activity"/>
    <property type="evidence" value="ECO:0007669"/>
    <property type="project" value="UniProtKB-EC"/>
</dbReference>
<name>A0A326UC91_THEHA</name>
<dbReference type="Pfam" id="PF00676">
    <property type="entry name" value="E1_dh"/>
    <property type="match status" value="1"/>
</dbReference>
<sequence length="294" mass="33094">MTPTSALLQELYTRMLLTRVVDELAWHLHLQGHIDFVASCRGHEAVQIGSAACIEVGKDFTLPYYRNLGVVLTIGMTPYEVFRTYLQPQYNGSKPRAMLHWGYHKHNTVTGTTSIATQILHAAGIAFACKLRKDTVAAVAYCDHAAHQEADFQEGLRFAAQHRLPLVIVCEKERTDQTVISLPPNVQHIEADGTNVLQVAETMRQALQQARDGAGPVFLEFSVVRFLPDFAPTKQGIFALEGPPDCDPLVQSRLQLQHLGLWDEERAQQLYRRLRHEVERALEEALQEQPARLP</sequence>
<evidence type="ECO:0000259" key="5">
    <source>
        <dbReference type="Pfam" id="PF00676"/>
    </source>
</evidence>
<dbReference type="OrthoDB" id="9766715at2"/>
<comment type="similarity">
    <text evidence="4">Belongs to the BCKDHA family.</text>
</comment>
<accession>A0A326UC91</accession>
<protein>
    <recommendedName>
        <fullName evidence="4">2-oxoisovalerate dehydrogenase subunit alpha</fullName>
        <ecNumber evidence="4">1.2.4.4</ecNumber>
    </recommendedName>
    <alternativeName>
        <fullName evidence="4">Branched-chain alpha-keto acid dehydrogenase E1 component alpha chain</fullName>
    </alternativeName>
</protein>
<evidence type="ECO:0000313" key="6">
    <source>
        <dbReference type="EMBL" id="PZW36028.1"/>
    </source>
</evidence>
<dbReference type="AlphaFoldDB" id="A0A326UC91"/>
<evidence type="ECO:0000256" key="4">
    <source>
        <dbReference type="RuleBase" id="RU365014"/>
    </source>
</evidence>
<evidence type="ECO:0000256" key="1">
    <source>
        <dbReference type="ARBA" id="ARBA00001964"/>
    </source>
</evidence>
<dbReference type="InterPro" id="IPR001017">
    <property type="entry name" value="DH_E1"/>
</dbReference>
<feature type="domain" description="Dehydrogenase E1 component" evidence="5">
    <location>
        <begin position="13"/>
        <end position="289"/>
    </location>
</feature>
<dbReference type="GO" id="GO:0009083">
    <property type="term" value="P:branched-chain amino acid catabolic process"/>
    <property type="evidence" value="ECO:0007669"/>
    <property type="project" value="TreeGrafter"/>
</dbReference>
<dbReference type="RefSeq" id="WP_111317808.1">
    <property type="nucleotide sequence ID" value="NZ_BIFX01000001.1"/>
</dbReference>
<evidence type="ECO:0000256" key="3">
    <source>
        <dbReference type="ARBA" id="ARBA00023052"/>
    </source>
</evidence>
<keyword evidence="3 4" id="KW-0786">Thiamine pyrophosphate</keyword>
<keyword evidence="7" id="KW-1185">Reference proteome</keyword>
<dbReference type="Gene3D" id="3.40.50.970">
    <property type="match status" value="1"/>
</dbReference>
<organism evidence="6 7">
    <name type="scientific">Thermosporothrix hazakensis</name>
    <dbReference type="NCBI Taxonomy" id="644383"/>
    <lineage>
        <taxon>Bacteria</taxon>
        <taxon>Bacillati</taxon>
        <taxon>Chloroflexota</taxon>
        <taxon>Ktedonobacteria</taxon>
        <taxon>Ktedonobacterales</taxon>
        <taxon>Thermosporotrichaceae</taxon>
        <taxon>Thermosporothrix</taxon>
    </lineage>
</organism>
<comment type="cofactor">
    <cofactor evidence="1 4">
        <name>thiamine diphosphate</name>
        <dbReference type="ChEBI" id="CHEBI:58937"/>
    </cofactor>
</comment>
<dbReference type="Proteomes" id="UP000248806">
    <property type="component" value="Unassembled WGS sequence"/>
</dbReference>
<evidence type="ECO:0000313" key="7">
    <source>
        <dbReference type="Proteomes" id="UP000248806"/>
    </source>
</evidence>
<dbReference type="PANTHER" id="PTHR43380">
    <property type="entry name" value="2-OXOISOVALERATE DEHYDROGENASE SUBUNIT ALPHA, MITOCHONDRIAL"/>
    <property type="match status" value="1"/>
</dbReference>
<dbReference type="InterPro" id="IPR029061">
    <property type="entry name" value="THDP-binding"/>
</dbReference>
<dbReference type="SUPFAM" id="SSF52518">
    <property type="entry name" value="Thiamin diphosphate-binding fold (THDP-binding)"/>
    <property type="match status" value="1"/>
</dbReference>
<gene>
    <name evidence="6" type="ORF">EI42_00198</name>
</gene>
<dbReference type="PANTHER" id="PTHR43380:SF1">
    <property type="entry name" value="2-OXOISOVALERATE DEHYDROGENASE SUBUNIT ALPHA, MITOCHONDRIAL"/>
    <property type="match status" value="1"/>
</dbReference>